<dbReference type="GO" id="GO:0004565">
    <property type="term" value="F:beta-galactosidase activity"/>
    <property type="evidence" value="ECO:0007669"/>
    <property type="project" value="UniProtKB-ARBA"/>
</dbReference>
<dbReference type="PANTHER" id="PTHR10353:SF137">
    <property type="entry name" value="MYROSINASE 3-RELATED"/>
    <property type="match status" value="1"/>
</dbReference>
<dbReference type="InterPro" id="IPR033132">
    <property type="entry name" value="GH_1_N_CS"/>
</dbReference>
<proteinExistence type="inferred from homology"/>
<dbReference type="PROSITE" id="PS00653">
    <property type="entry name" value="GLYCOSYL_HYDROL_F1_2"/>
    <property type="match status" value="1"/>
</dbReference>
<keyword evidence="2" id="KW-0732">Signal</keyword>
<keyword evidence="3" id="KW-0378">Hydrolase</keyword>
<name>A0AAV8PNU4_ENSVE</name>
<evidence type="ECO:0000256" key="3">
    <source>
        <dbReference type="ARBA" id="ARBA00022801"/>
    </source>
</evidence>
<dbReference type="Pfam" id="PF00232">
    <property type="entry name" value="Glyco_hydro_1"/>
    <property type="match status" value="1"/>
</dbReference>
<dbReference type="Proteomes" id="UP001222027">
    <property type="component" value="Unassembled WGS sequence"/>
</dbReference>
<dbReference type="InterPro" id="IPR001360">
    <property type="entry name" value="Glyco_hydro_1"/>
</dbReference>
<dbReference type="GO" id="GO:0005975">
    <property type="term" value="P:carbohydrate metabolic process"/>
    <property type="evidence" value="ECO:0007669"/>
    <property type="project" value="InterPro"/>
</dbReference>
<organism evidence="6 7">
    <name type="scientific">Ensete ventricosum</name>
    <name type="common">Abyssinian banana</name>
    <name type="synonym">Musa ensete</name>
    <dbReference type="NCBI Taxonomy" id="4639"/>
    <lineage>
        <taxon>Eukaryota</taxon>
        <taxon>Viridiplantae</taxon>
        <taxon>Streptophyta</taxon>
        <taxon>Embryophyta</taxon>
        <taxon>Tracheophyta</taxon>
        <taxon>Spermatophyta</taxon>
        <taxon>Magnoliopsida</taxon>
        <taxon>Liliopsida</taxon>
        <taxon>Zingiberales</taxon>
        <taxon>Musaceae</taxon>
        <taxon>Ensete</taxon>
    </lineage>
</organism>
<keyword evidence="4" id="KW-0326">Glycosidase</keyword>
<evidence type="ECO:0000256" key="1">
    <source>
        <dbReference type="ARBA" id="ARBA00010838"/>
    </source>
</evidence>
<evidence type="ECO:0000313" key="6">
    <source>
        <dbReference type="EMBL" id="KAJ8458419.1"/>
    </source>
</evidence>
<dbReference type="PANTHER" id="PTHR10353">
    <property type="entry name" value="GLYCOSYL HYDROLASE"/>
    <property type="match status" value="1"/>
</dbReference>
<dbReference type="EMBL" id="JAQQAF010000009">
    <property type="protein sequence ID" value="KAJ8458419.1"/>
    <property type="molecule type" value="Genomic_DNA"/>
</dbReference>
<evidence type="ECO:0000256" key="2">
    <source>
        <dbReference type="ARBA" id="ARBA00022729"/>
    </source>
</evidence>
<sequence>MALLNVPLNKGTQASLELPKVSQYGWVSGVGKARVQPCHGRRTLSPILCSVQGNDNVAVIPPAKVPAHVTLGRSSFPIDFAFGAASSAYQVEGAWNEGGREPSIWDIFTHEHEDKIADKKNGDVATDSYNKYKDDILLMRNMGMDSYRFSISWSRILPKGTVEGGINQEGIDYYNDLINELLDNGIKPYVTLFHWDVPQALEDAYGGFLSSNIVNDFKNFAGVCFQEFGDRVKHWITLNEPWSFSSMGYSLGKHAPGRCSQLLGCPVGDSLTEPYIVTHNLILAHAAAANLYKKEFKASQKGEVGITLVSMWFEPYSTSYQDIEAANRAIDFMLGWYMDPLVYGDYPFIMRALVGDRLPYFTQEEVDMIKGSYDFIGLNYYTSRYAKNTPISPNNTPILSITDSYAEQLDSKNGVPIGELQGTWINVYPHGMKDLLLHMKRRYRNPKVYITENGTCEVDNPELTLEEALDDQFRTDYLSVHLAEIRQAIRQGVRVKGYFAWSLTDNFEWDQGFTQRFGLTYIDYDNNLNRHLKSSAHWYTRFLHS</sequence>
<evidence type="ECO:0000313" key="7">
    <source>
        <dbReference type="Proteomes" id="UP001222027"/>
    </source>
</evidence>
<keyword evidence="7" id="KW-1185">Reference proteome</keyword>
<dbReference type="Gene3D" id="3.20.20.80">
    <property type="entry name" value="Glycosidases"/>
    <property type="match status" value="1"/>
</dbReference>
<dbReference type="AlphaFoldDB" id="A0AAV8PNU4"/>
<reference evidence="6 7" key="1">
    <citation type="submission" date="2022-12" db="EMBL/GenBank/DDBJ databases">
        <title>Chromosome-scale assembly of the Ensete ventricosum genome.</title>
        <authorList>
            <person name="Dussert Y."/>
            <person name="Stocks J."/>
            <person name="Wendawek A."/>
            <person name="Woldeyes F."/>
            <person name="Nichols R.A."/>
            <person name="Borrell J.S."/>
        </authorList>
    </citation>
    <scope>NUCLEOTIDE SEQUENCE [LARGE SCALE GENOMIC DNA]</scope>
    <source>
        <strain evidence="7">cv. Maze</strain>
        <tissue evidence="6">Seeds</tissue>
    </source>
</reference>
<gene>
    <name evidence="6" type="ORF">OPV22_031345</name>
</gene>
<evidence type="ECO:0000256" key="5">
    <source>
        <dbReference type="RuleBase" id="RU003690"/>
    </source>
</evidence>
<comment type="similarity">
    <text evidence="1 5">Belongs to the glycosyl hydrolase 1 family.</text>
</comment>
<dbReference type="GO" id="GO:0008422">
    <property type="term" value="F:beta-glucosidase activity"/>
    <property type="evidence" value="ECO:0007669"/>
    <property type="project" value="UniProtKB-ARBA"/>
</dbReference>
<protein>
    <recommendedName>
        <fullName evidence="8">Beta-glucosidase</fullName>
    </recommendedName>
</protein>
<evidence type="ECO:0000256" key="4">
    <source>
        <dbReference type="ARBA" id="ARBA00023295"/>
    </source>
</evidence>
<dbReference type="InterPro" id="IPR017853">
    <property type="entry name" value="GH"/>
</dbReference>
<dbReference type="FunFam" id="3.20.20.80:FF:000020">
    <property type="entry name" value="Beta-glucosidase 12"/>
    <property type="match status" value="1"/>
</dbReference>
<dbReference type="SUPFAM" id="SSF51445">
    <property type="entry name" value="(Trans)glycosidases"/>
    <property type="match status" value="1"/>
</dbReference>
<dbReference type="GO" id="GO:0033907">
    <property type="term" value="F:beta-D-fucosidase activity"/>
    <property type="evidence" value="ECO:0007669"/>
    <property type="project" value="UniProtKB-ARBA"/>
</dbReference>
<evidence type="ECO:0008006" key="8">
    <source>
        <dbReference type="Google" id="ProtNLM"/>
    </source>
</evidence>
<dbReference type="PRINTS" id="PR00131">
    <property type="entry name" value="GLHYDRLASE1"/>
</dbReference>
<accession>A0AAV8PNU4</accession>
<comment type="caution">
    <text evidence="6">The sequence shown here is derived from an EMBL/GenBank/DDBJ whole genome shotgun (WGS) entry which is preliminary data.</text>
</comment>